<gene>
    <name evidence="1" type="ORF">LCGC14_1307360</name>
</gene>
<sequence>MLVMCMAIPIMAAFIIAEALGKVARAIYEHGNTVSGKGDG</sequence>
<name>A0A0F9NQT0_9ZZZZ</name>
<reference evidence="1" key="1">
    <citation type="journal article" date="2015" name="Nature">
        <title>Complex archaea that bridge the gap between prokaryotes and eukaryotes.</title>
        <authorList>
            <person name="Spang A."/>
            <person name="Saw J.H."/>
            <person name="Jorgensen S.L."/>
            <person name="Zaremba-Niedzwiedzka K."/>
            <person name="Martijn J."/>
            <person name="Lind A.E."/>
            <person name="van Eijk R."/>
            <person name="Schleper C."/>
            <person name="Guy L."/>
            <person name="Ettema T.J."/>
        </authorList>
    </citation>
    <scope>NUCLEOTIDE SEQUENCE</scope>
</reference>
<accession>A0A0F9NQT0</accession>
<evidence type="ECO:0000313" key="1">
    <source>
        <dbReference type="EMBL" id="KKM83637.1"/>
    </source>
</evidence>
<comment type="caution">
    <text evidence="1">The sequence shown here is derived from an EMBL/GenBank/DDBJ whole genome shotgun (WGS) entry which is preliminary data.</text>
</comment>
<dbReference type="EMBL" id="LAZR01007683">
    <property type="protein sequence ID" value="KKM83637.1"/>
    <property type="molecule type" value="Genomic_DNA"/>
</dbReference>
<organism evidence="1">
    <name type="scientific">marine sediment metagenome</name>
    <dbReference type="NCBI Taxonomy" id="412755"/>
    <lineage>
        <taxon>unclassified sequences</taxon>
        <taxon>metagenomes</taxon>
        <taxon>ecological metagenomes</taxon>
    </lineage>
</organism>
<proteinExistence type="predicted"/>
<protein>
    <submittedName>
        <fullName evidence="1">Uncharacterized protein</fullName>
    </submittedName>
</protein>
<dbReference type="AlphaFoldDB" id="A0A0F9NQT0"/>